<feature type="domain" description="HTH iclR-type" evidence="4">
    <location>
        <begin position="10"/>
        <end position="71"/>
    </location>
</feature>
<dbReference type="GO" id="GO:0003677">
    <property type="term" value="F:DNA binding"/>
    <property type="evidence" value="ECO:0007669"/>
    <property type="project" value="UniProtKB-KW"/>
</dbReference>
<dbReference type="Pfam" id="PF09339">
    <property type="entry name" value="HTH_IclR"/>
    <property type="match status" value="1"/>
</dbReference>
<keyword evidence="1" id="KW-0805">Transcription regulation</keyword>
<sequence>MNETSSPDSVSSVIKVFGILQTLGEVDELGVTELAQSLSMSKATVYRFLQTMKQLGFVQQNDDGEKYRLSPKLFQLGCLSLKENALTQFAHKHMLLLAQQTKETVHLGCFDDDAIVYVDKIDSAYSLRMHSRIGRRNPLHTTAIGKVLIAFQDLDMQALILSQMRFEVHTPNTISKGALFAACLDQVKLNGYAEDNEEQELGIRCIAVPIFDRFGVAIAGLSVSYPTIRFDSSNKQQVLAQMFEHAAQISLDLGFDSYPNFGSE</sequence>
<gene>
    <name evidence="6" type="primary">kdgR</name>
    <name evidence="6" type="ORF">DBZ36_02500</name>
</gene>
<dbReference type="GO" id="GO:0045892">
    <property type="term" value="P:negative regulation of DNA-templated transcription"/>
    <property type="evidence" value="ECO:0007669"/>
    <property type="project" value="TreeGrafter"/>
</dbReference>
<dbReference type="RefSeq" id="WP_120353341.1">
    <property type="nucleotide sequence ID" value="NZ_RAQO01000002.1"/>
</dbReference>
<dbReference type="Gene3D" id="1.10.10.10">
    <property type="entry name" value="Winged helix-like DNA-binding domain superfamily/Winged helix DNA-binding domain"/>
    <property type="match status" value="1"/>
</dbReference>
<dbReference type="AlphaFoldDB" id="A0A420ELH5"/>
<evidence type="ECO:0000313" key="6">
    <source>
        <dbReference type="EMBL" id="RKF21538.1"/>
    </source>
</evidence>
<keyword evidence="2 6" id="KW-0238">DNA-binding</keyword>
<reference evidence="6 7" key="1">
    <citation type="submission" date="2018-09" db="EMBL/GenBank/DDBJ databases">
        <authorList>
            <person name="Wang Z."/>
        </authorList>
    </citation>
    <scope>NUCLEOTIDE SEQUENCE [LARGE SCALE GENOMIC DNA]</scope>
    <source>
        <strain evidence="6 7">ALS 81</strain>
    </source>
</reference>
<proteinExistence type="predicted"/>
<dbReference type="SUPFAM" id="SSF55781">
    <property type="entry name" value="GAF domain-like"/>
    <property type="match status" value="1"/>
</dbReference>
<organism evidence="6 7">
    <name type="scientific">Alginatibacterium sediminis</name>
    <dbReference type="NCBI Taxonomy" id="2164068"/>
    <lineage>
        <taxon>Bacteria</taxon>
        <taxon>Pseudomonadati</taxon>
        <taxon>Pseudomonadota</taxon>
        <taxon>Gammaproteobacteria</taxon>
        <taxon>Alteromonadales</taxon>
        <taxon>Alteromonadaceae</taxon>
        <taxon>Alginatibacterium</taxon>
    </lineage>
</organism>
<evidence type="ECO:0000256" key="2">
    <source>
        <dbReference type="ARBA" id="ARBA00023125"/>
    </source>
</evidence>
<evidence type="ECO:0000259" key="4">
    <source>
        <dbReference type="PROSITE" id="PS51077"/>
    </source>
</evidence>
<evidence type="ECO:0000259" key="5">
    <source>
        <dbReference type="PROSITE" id="PS51078"/>
    </source>
</evidence>
<dbReference type="OrthoDB" id="9807558at2"/>
<feature type="domain" description="IclR-ED" evidence="5">
    <location>
        <begin position="72"/>
        <end position="255"/>
    </location>
</feature>
<evidence type="ECO:0000313" key="7">
    <source>
        <dbReference type="Proteomes" id="UP000286482"/>
    </source>
</evidence>
<name>A0A420ELH5_9ALTE</name>
<comment type="caution">
    <text evidence="6">The sequence shown here is derived from an EMBL/GenBank/DDBJ whole genome shotgun (WGS) entry which is preliminary data.</text>
</comment>
<dbReference type="InterPro" id="IPR011991">
    <property type="entry name" value="ArsR-like_HTH"/>
</dbReference>
<dbReference type="CDD" id="cd00090">
    <property type="entry name" value="HTH_ARSR"/>
    <property type="match status" value="1"/>
</dbReference>
<dbReference type="SMART" id="SM00346">
    <property type="entry name" value="HTH_ICLR"/>
    <property type="match status" value="1"/>
</dbReference>
<dbReference type="PANTHER" id="PTHR30136:SF7">
    <property type="entry name" value="HTH-TYPE TRANSCRIPTIONAL REGULATOR KDGR-RELATED"/>
    <property type="match status" value="1"/>
</dbReference>
<dbReference type="SUPFAM" id="SSF46785">
    <property type="entry name" value="Winged helix' DNA-binding domain"/>
    <property type="match status" value="1"/>
</dbReference>
<dbReference type="InterPro" id="IPR005471">
    <property type="entry name" value="Tscrpt_reg_IclR_N"/>
</dbReference>
<dbReference type="PROSITE" id="PS51077">
    <property type="entry name" value="HTH_ICLR"/>
    <property type="match status" value="1"/>
</dbReference>
<dbReference type="InterPro" id="IPR014757">
    <property type="entry name" value="Tscrpt_reg_IclR_C"/>
</dbReference>
<dbReference type="Gene3D" id="3.30.450.40">
    <property type="match status" value="1"/>
</dbReference>
<protein>
    <submittedName>
        <fullName evidence="6">DNA-binding transcriptional regulator KdgR</fullName>
    </submittedName>
</protein>
<keyword evidence="7" id="KW-1185">Reference proteome</keyword>
<dbReference type="InterPro" id="IPR050707">
    <property type="entry name" value="HTH_MetabolicPath_Reg"/>
</dbReference>
<keyword evidence="3" id="KW-0804">Transcription</keyword>
<dbReference type="Pfam" id="PF01614">
    <property type="entry name" value="IclR_C"/>
    <property type="match status" value="1"/>
</dbReference>
<dbReference type="NCBIfam" id="NF011671">
    <property type="entry name" value="PRK15090.1"/>
    <property type="match status" value="1"/>
</dbReference>
<dbReference type="EMBL" id="RAQO01000002">
    <property type="protein sequence ID" value="RKF21538.1"/>
    <property type="molecule type" value="Genomic_DNA"/>
</dbReference>
<dbReference type="Proteomes" id="UP000286482">
    <property type="component" value="Unassembled WGS sequence"/>
</dbReference>
<dbReference type="InterPro" id="IPR036390">
    <property type="entry name" value="WH_DNA-bd_sf"/>
</dbReference>
<evidence type="ECO:0000256" key="3">
    <source>
        <dbReference type="ARBA" id="ARBA00023163"/>
    </source>
</evidence>
<dbReference type="InterPro" id="IPR036388">
    <property type="entry name" value="WH-like_DNA-bd_sf"/>
</dbReference>
<evidence type="ECO:0000256" key="1">
    <source>
        <dbReference type="ARBA" id="ARBA00023015"/>
    </source>
</evidence>
<accession>A0A420ELH5</accession>
<dbReference type="PANTHER" id="PTHR30136">
    <property type="entry name" value="HELIX-TURN-HELIX TRANSCRIPTIONAL REGULATOR, ICLR FAMILY"/>
    <property type="match status" value="1"/>
</dbReference>
<dbReference type="GO" id="GO:0003700">
    <property type="term" value="F:DNA-binding transcription factor activity"/>
    <property type="evidence" value="ECO:0007669"/>
    <property type="project" value="TreeGrafter"/>
</dbReference>
<dbReference type="InterPro" id="IPR029016">
    <property type="entry name" value="GAF-like_dom_sf"/>
</dbReference>
<dbReference type="PROSITE" id="PS51078">
    <property type="entry name" value="ICLR_ED"/>
    <property type="match status" value="1"/>
</dbReference>